<evidence type="ECO:0000313" key="7">
    <source>
        <dbReference type="Proteomes" id="UP001275084"/>
    </source>
</evidence>
<dbReference type="InterPro" id="IPR026591">
    <property type="entry name" value="Sirtuin_cat_small_dom_sf"/>
</dbReference>
<dbReference type="PANTHER" id="PTHR11085:SF10">
    <property type="entry name" value="NAD-DEPENDENT PROTEIN DEACYLASE SIRTUIN-5, MITOCHONDRIAL-RELATED"/>
    <property type="match status" value="1"/>
</dbReference>
<dbReference type="Gene3D" id="3.30.1600.10">
    <property type="entry name" value="SIR2/SIRT2 'Small Domain"/>
    <property type="match status" value="1"/>
</dbReference>
<dbReference type="GO" id="GO:0017136">
    <property type="term" value="F:histone deacetylase activity, NAD-dependent"/>
    <property type="evidence" value="ECO:0007669"/>
    <property type="project" value="TreeGrafter"/>
</dbReference>
<keyword evidence="2" id="KW-0808">Transferase</keyword>
<reference evidence="6" key="2">
    <citation type="submission" date="2023-06" db="EMBL/GenBank/DDBJ databases">
        <authorList>
            <consortium name="Lawrence Berkeley National Laboratory"/>
            <person name="Haridas S."/>
            <person name="Hensen N."/>
            <person name="Bonometti L."/>
            <person name="Westerberg I."/>
            <person name="Brannstrom I.O."/>
            <person name="Guillou S."/>
            <person name="Cros-Aarteil S."/>
            <person name="Calhoun S."/>
            <person name="Kuo A."/>
            <person name="Mondo S."/>
            <person name="Pangilinan J."/>
            <person name="Riley R."/>
            <person name="Labutti K."/>
            <person name="Andreopoulos B."/>
            <person name="Lipzen A."/>
            <person name="Chen C."/>
            <person name="Yanf M."/>
            <person name="Daum C."/>
            <person name="Ng V."/>
            <person name="Clum A."/>
            <person name="Steindorff A."/>
            <person name="Ohm R."/>
            <person name="Martin F."/>
            <person name="Silar P."/>
            <person name="Natvig D."/>
            <person name="Lalanne C."/>
            <person name="Gautier V."/>
            <person name="Ament-Velasquez S.L."/>
            <person name="Kruys A."/>
            <person name="Hutchinson M.I."/>
            <person name="Powell A.J."/>
            <person name="Barry K."/>
            <person name="Miller A.N."/>
            <person name="Grigoriev I.V."/>
            <person name="Debuchy R."/>
            <person name="Gladieux P."/>
            <person name="Thoren M.H."/>
            <person name="Johannesson H."/>
        </authorList>
    </citation>
    <scope>NUCLEOTIDE SEQUENCE</scope>
    <source>
        <strain evidence="6">CBS 955.72</strain>
    </source>
</reference>
<dbReference type="InterPro" id="IPR029035">
    <property type="entry name" value="DHS-like_NAD/FAD-binding_dom"/>
</dbReference>
<comment type="caution">
    <text evidence="4">Lacks conserved residue(s) required for the propagation of feature annotation.</text>
</comment>
<keyword evidence="3" id="KW-0520">NAD</keyword>
<proteinExistence type="inferred from homology"/>
<evidence type="ECO:0000313" key="6">
    <source>
        <dbReference type="EMBL" id="KAK3350000.1"/>
    </source>
</evidence>
<dbReference type="PROSITE" id="PS50305">
    <property type="entry name" value="SIRTUIN"/>
    <property type="match status" value="1"/>
</dbReference>
<evidence type="ECO:0000256" key="3">
    <source>
        <dbReference type="ARBA" id="ARBA00023027"/>
    </source>
</evidence>
<comment type="caution">
    <text evidence="6">The sequence shown here is derived from an EMBL/GenBank/DDBJ whole genome shotgun (WGS) entry which is preliminary data.</text>
</comment>
<comment type="similarity">
    <text evidence="1">Belongs to the sirtuin family. Class I subfamily.</text>
</comment>
<dbReference type="AlphaFoldDB" id="A0AAJ0HG66"/>
<keyword evidence="7" id="KW-1185">Reference proteome</keyword>
<dbReference type="EMBL" id="JAUIQD010000005">
    <property type="protein sequence ID" value="KAK3350000.1"/>
    <property type="molecule type" value="Genomic_DNA"/>
</dbReference>
<protein>
    <submittedName>
        <fullName evidence="6">DHS-like NAD/FAD-binding domain-containing protein</fullName>
    </submittedName>
</protein>
<gene>
    <name evidence="6" type="ORF">B0T25DRAFT_582835</name>
</gene>
<evidence type="ECO:0000256" key="2">
    <source>
        <dbReference type="ARBA" id="ARBA00022679"/>
    </source>
</evidence>
<dbReference type="GO" id="GO:0005634">
    <property type="term" value="C:nucleus"/>
    <property type="evidence" value="ECO:0007669"/>
    <property type="project" value="TreeGrafter"/>
</dbReference>
<evidence type="ECO:0000256" key="1">
    <source>
        <dbReference type="ARBA" id="ARBA00006924"/>
    </source>
</evidence>
<dbReference type="InterPro" id="IPR003000">
    <property type="entry name" value="Sirtuin"/>
</dbReference>
<dbReference type="GO" id="GO:0070403">
    <property type="term" value="F:NAD+ binding"/>
    <property type="evidence" value="ECO:0007669"/>
    <property type="project" value="InterPro"/>
</dbReference>
<dbReference type="Proteomes" id="UP001275084">
    <property type="component" value="Unassembled WGS sequence"/>
</dbReference>
<feature type="domain" description="Deacetylase sirtuin-type" evidence="5">
    <location>
        <begin position="3"/>
        <end position="258"/>
    </location>
</feature>
<dbReference type="Pfam" id="PF02146">
    <property type="entry name" value="SIR2"/>
    <property type="match status" value="1"/>
</dbReference>
<organism evidence="6 7">
    <name type="scientific">Lasiosphaeria hispida</name>
    <dbReference type="NCBI Taxonomy" id="260671"/>
    <lineage>
        <taxon>Eukaryota</taxon>
        <taxon>Fungi</taxon>
        <taxon>Dikarya</taxon>
        <taxon>Ascomycota</taxon>
        <taxon>Pezizomycotina</taxon>
        <taxon>Sordariomycetes</taxon>
        <taxon>Sordariomycetidae</taxon>
        <taxon>Sordariales</taxon>
        <taxon>Lasiosphaeriaceae</taxon>
        <taxon>Lasiosphaeria</taxon>
    </lineage>
</organism>
<sequence>MAPGKNYNNIAAFHEKLASSKRILALCGAGLSASSGLPTFRGAGGLWRSRNATDLATPEAFEADPGLVWLFYTYRRHVALTASPNPGHFALATLAKKLPEFLCLSPNVDNLHIRAAHPGSQLRLLHGSLYQPHPLLDPAHTLDPIPSASLPTCPECESLVRPDVVWFGEPLDEAMLTEIDAWIDATEVDLVLAIGTSAVVWPPAGSTERARGKKTSLVTVNPEAEMPGNLRRMRTRDFAFAGDAAVLLPQLLEPVTGKPRADGTYK</sequence>
<dbReference type="InterPro" id="IPR050134">
    <property type="entry name" value="NAD-dep_sirtuin_deacylases"/>
</dbReference>
<accession>A0AAJ0HG66</accession>
<evidence type="ECO:0000256" key="4">
    <source>
        <dbReference type="PROSITE-ProRule" id="PRU00236"/>
    </source>
</evidence>
<dbReference type="InterPro" id="IPR026590">
    <property type="entry name" value="Ssirtuin_cat_dom"/>
</dbReference>
<dbReference type="Gene3D" id="3.40.50.1220">
    <property type="entry name" value="TPP-binding domain"/>
    <property type="match status" value="1"/>
</dbReference>
<reference evidence="6" key="1">
    <citation type="journal article" date="2023" name="Mol. Phylogenet. Evol.">
        <title>Genome-scale phylogeny and comparative genomics of the fungal order Sordariales.</title>
        <authorList>
            <person name="Hensen N."/>
            <person name="Bonometti L."/>
            <person name="Westerberg I."/>
            <person name="Brannstrom I.O."/>
            <person name="Guillou S."/>
            <person name="Cros-Aarteil S."/>
            <person name="Calhoun S."/>
            <person name="Haridas S."/>
            <person name="Kuo A."/>
            <person name="Mondo S."/>
            <person name="Pangilinan J."/>
            <person name="Riley R."/>
            <person name="LaButti K."/>
            <person name="Andreopoulos B."/>
            <person name="Lipzen A."/>
            <person name="Chen C."/>
            <person name="Yan M."/>
            <person name="Daum C."/>
            <person name="Ng V."/>
            <person name="Clum A."/>
            <person name="Steindorff A."/>
            <person name="Ohm R.A."/>
            <person name="Martin F."/>
            <person name="Silar P."/>
            <person name="Natvig D.O."/>
            <person name="Lalanne C."/>
            <person name="Gautier V."/>
            <person name="Ament-Velasquez S.L."/>
            <person name="Kruys A."/>
            <person name="Hutchinson M.I."/>
            <person name="Powell A.J."/>
            <person name="Barry K."/>
            <person name="Miller A.N."/>
            <person name="Grigoriev I.V."/>
            <person name="Debuchy R."/>
            <person name="Gladieux P."/>
            <person name="Hiltunen Thoren M."/>
            <person name="Johannesson H."/>
        </authorList>
    </citation>
    <scope>NUCLEOTIDE SEQUENCE</scope>
    <source>
        <strain evidence="6">CBS 955.72</strain>
    </source>
</reference>
<dbReference type="SUPFAM" id="SSF52467">
    <property type="entry name" value="DHS-like NAD/FAD-binding domain"/>
    <property type="match status" value="1"/>
</dbReference>
<name>A0AAJ0HG66_9PEZI</name>
<evidence type="ECO:0000259" key="5">
    <source>
        <dbReference type="PROSITE" id="PS50305"/>
    </source>
</evidence>
<dbReference type="PANTHER" id="PTHR11085">
    <property type="entry name" value="NAD-DEPENDENT PROTEIN DEACYLASE SIRTUIN-5, MITOCHONDRIAL-RELATED"/>
    <property type="match status" value="1"/>
</dbReference>